<dbReference type="SUPFAM" id="SSF53756">
    <property type="entry name" value="UDP-Glycosyltransferase/glycogen phosphorylase"/>
    <property type="match status" value="1"/>
</dbReference>
<accession>A0A839A811</accession>
<dbReference type="Gene3D" id="3.40.50.2000">
    <property type="entry name" value="Glycogen Phosphorylase B"/>
    <property type="match status" value="1"/>
</dbReference>
<dbReference type="AlphaFoldDB" id="A0A839A811"/>
<dbReference type="Proteomes" id="UP000571018">
    <property type="component" value="Unassembled WGS sequence"/>
</dbReference>
<reference evidence="1 2" key="1">
    <citation type="submission" date="2020-06" db="EMBL/GenBank/DDBJ databases">
        <title>Reclassification of Facklamia ignava, Facklamia soureckii and Facklami tabacinasalis as Falseniella iganva gen. nov., comb. nov., Hutsoniella ignava gen. nov., comb. nov., and Ruoffia tabacinasalis gen. nov., comb. nov and description of Ruoffia haltotolerans sp. nov., isolated from hypersaline Inland Sea of Qatar.</title>
        <authorList>
            <person name="Fotedar R."/>
            <person name="Sankaranarayanan K."/>
            <person name="Lawson P."/>
            <person name="Caldwell M."/>
            <person name="Zeyara A."/>
            <person name="Al Malki A."/>
            <person name="Ali M."/>
        </authorList>
    </citation>
    <scope>NUCLEOTIDE SEQUENCE [LARGE SCALE GENOMIC DNA]</scope>
    <source>
        <strain evidence="1 2">INB8</strain>
    </source>
</reference>
<protein>
    <submittedName>
        <fullName evidence="1">Capsular biosynthesis protein</fullName>
    </submittedName>
</protein>
<evidence type="ECO:0000313" key="1">
    <source>
        <dbReference type="EMBL" id="MBA5730207.1"/>
    </source>
</evidence>
<gene>
    <name evidence="1" type="ORF">HW423_10480</name>
</gene>
<keyword evidence="2" id="KW-1185">Reference proteome</keyword>
<dbReference type="RefSeq" id="WP_218931860.1">
    <property type="nucleotide sequence ID" value="NZ_JACAOA010000047.1"/>
</dbReference>
<dbReference type="EMBL" id="JACAOA010000047">
    <property type="protein sequence ID" value="MBA5730207.1"/>
    <property type="molecule type" value="Genomic_DNA"/>
</dbReference>
<proteinExistence type="predicted"/>
<sequence>MNNSKICIVSTANVKHMTLISLYTDILKAYNIEFDIVYLDRYGIVEDIGANKVYKLCKNITPKTTKKEKLRYFIEFRNFSKNIINNNNYDLVIVWNTLTSLLLADVLLKNKKKYILNIRDYYFEKNFIIYYLHKQLIRNSIFTTISSKGFLDFLPRAKYIFVHSLNEEIINLNEEQNYTFGRKNDPINIGFLGNVRFYEVQKKIINLLGNDDRFRLWYCGTNSEPLEEYVFERNIKNCEFTGEFSPSETEFYLNKFDIINNIFGSKDISVKTLTPIRLYYSTNYKIPILVNKDTYLGNLVEEFNLGLTLDENELNFADKLYNYFINLKSDEYIKATQKFNELVINENNLFKNKFKSLVIRLKEKNEQ</sequence>
<organism evidence="1 2">
    <name type="scientific">Ruoffia halotolerans</name>
    <dbReference type="NCBI Taxonomy" id="2748684"/>
    <lineage>
        <taxon>Bacteria</taxon>
        <taxon>Bacillati</taxon>
        <taxon>Bacillota</taxon>
        <taxon>Bacilli</taxon>
        <taxon>Lactobacillales</taxon>
        <taxon>Aerococcaceae</taxon>
        <taxon>Ruoffia</taxon>
    </lineage>
</organism>
<comment type="caution">
    <text evidence="1">The sequence shown here is derived from an EMBL/GenBank/DDBJ whole genome shotgun (WGS) entry which is preliminary data.</text>
</comment>
<evidence type="ECO:0000313" key="2">
    <source>
        <dbReference type="Proteomes" id="UP000571018"/>
    </source>
</evidence>
<name>A0A839A811_9LACT</name>